<dbReference type="Proteomes" id="UP001409291">
    <property type="component" value="Unassembled WGS sequence"/>
</dbReference>
<name>A0ABV0BU02_9SPHI</name>
<sequence>MKSSYLIMYPKGMEVDVHYPDFTWLCIASFAFGGVCWYLGYLGAAASWLENSSVVVSYLFYVLIVFLAFFYIRAMIIILDKKQNWLLNPEKRAVKQIFLCCLLPTVFLFGVIRPVAIPKDEWLWLPLLVIFGGILLFNIWYSVYFFVAIYHKRKHHIYELKRTVLQQNLTISDLEKQVVFLSSIENETEEITEVEAAEKETDLTEEIDLSRIKSIDPEQEEFLLNNRFLTQKIMYSQIGLFVFENNNNTPMVKLYLKADMGDSIGCEQRSLNEVVRDTNGFVQKIGRYHAVAADMIQSCNLLKGGRLRIVLKVPFEGKVDFEISAKIARRIKGWVMLQVPIEKE</sequence>
<accession>A0ABV0BU02</accession>
<keyword evidence="1" id="KW-0812">Transmembrane</keyword>
<evidence type="ECO:0000313" key="2">
    <source>
        <dbReference type="EMBL" id="MEN5378025.1"/>
    </source>
</evidence>
<protein>
    <submittedName>
        <fullName evidence="2">Uncharacterized protein</fullName>
    </submittedName>
</protein>
<dbReference type="EMBL" id="JBDJNQ010000005">
    <property type="protein sequence ID" value="MEN5378025.1"/>
    <property type="molecule type" value="Genomic_DNA"/>
</dbReference>
<evidence type="ECO:0000256" key="1">
    <source>
        <dbReference type="SAM" id="Phobius"/>
    </source>
</evidence>
<proteinExistence type="predicted"/>
<keyword evidence="3" id="KW-1185">Reference proteome</keyword>
<feature type="transmembrane region" description="Helical" evidence="1">
    <location>
        <begin position="97"/>
        <end position="116"/>
    </location>
</feature>
<gene>
    <name evidence="2" type="ORF">ABE541_12220</name>
</gene>
<feature type="transmembrane region" description="Helical" evidence="1">
    <location>
        <begin position="21"/>
        <end position="43"/>
    </location>
</feature>
<reference evidence="2 3" key="1">
    <citation type="submission" date="2024-04" db="EMBL/GenBank/DDBJ databases">
        <title>WGS of bacteria from Torrens River.</title>
        <authorList>
            <person name="Wyrsch E.R."/>
            <person name="Drigo B."/>
        </authorList>
    </citation>
    <scope>NUCLEOTIDE SEQUENCE [LARGE SCALE GENOMIC DNA]</scope>
    <source>
        <strain evidence="2 3">TWI391</strain>
    </source>
</reference>
<evidence type="ECO:0000313" key="3">
    <source>
        <dbReference type="Proteomes" id="UP001409291"/>
    </source>
</evidence>
<keyword evidence="1" id="KW-1133">Transmembrane helix</keyword>
<comment type="caution">
    <text evidence="2">The sequence shown here is derived from an EMBL/GenBank/DDBJ whole genome shotgun (WGS) entry which is preliminary data.</text>
</comment>
<organism evidence="2 3">
    <name type="scientific">Sphingobacterium kitahiroshimense</name>
    <dbReference type="NCBI Taxonomy" id="470446"/>
    <lineage>
        <taxon>Bacteria</taxon>
        <taxon>Pseudomonadati</taxon>
        <taxon>Bacteroidota</taxon>
        <taxon>Sphingobacteriia</taxon>
        <taxon>Sphingobacteriales</taxon>
        <taxon>Sphingobacteriaceae</taxon>
        <taxon>Sphingobacterium</taxon>
    </lineage>
</organism>
<dbReference type="RefSeq" id="WP_346581387.1">
    <property type="nucleotide sequence ID" value="NZ_JBDJLH010000008.1"/>
</dbReference>
<feature type="transmembrane region" description="Helical" evidence="1">
    <location>
        <begin position="55"/>
        <end position="76"/>
    </location>
</feature>
<keyword evidence="1" id="KW-0472">Membrane</keyword>
<feature type="transmembrane region" description="Helical" evidence="1">
    <location>
        <begin position="122"/>
        <end position="147"/>
    </location>
</feature>